<accession>A0A485A271</accession>
<evidence type="ECO:0000313" key="3">
    <source>
        <dbReference type="Proteomes" id="UP000345637"/>
    </source>
</evidence>
<dbReference type="Proteomes" id="UP000345637">
    <property type="component" value="Unassembled WGS sequence"/>
</dbReference>
<dbReference type="AlphaFoldDB" id="A0A485A271"/>
<feature type="signal peptide" evidence="1">
    <location>
        <begin position="1"/>
        <end position="24"/>
    </location>
</feature>
<organism evidence="2 3">
    <name type="scientific">Raoultella planticola</name>
    <name type="common">Klebsiella planticola</name>
    <dbReference type="NCBI Taxonomy" id="575"/>
    <lineage>
        <taxon>Bacteria</taxon>
        <taxon>Pseudomonadati</taxon>
        <taxon>Pseudomonadota</taxon>
        <taxon>Gammaproteobacteria</taxon>
        <taxon>Enterobacterales</taxon>
        <taxon>Enterobacteriaceae</taxon>
        <taxon>Klebsiella/Raoultella group</taxon>
        <taxon>Raoultella</taxon>
    </lineage>
</organism>
<evidence type="ECO:0000256" key="1">
    <source>
        <dbReference type="SAM" id="SignalP"/>
    </source>
</evidence>
<keyword evidence="1" id="KW-0732">Signal</keyword>
<dbReference type="EMBL" id="CAADJE010000001">
    <property type="protein sequence ID" value="VFS55467.1"/>
    <property type="molecule type" value="Genomic_DNA"/>
</dbReference>
<gene>
    <name evidence="2" type="ORF">NCTC12998_00118</name>
</gene>
<sequence>MSTWRIVGYYLALLVMIVPWRAQAADADDFVAANRTQQARLLEQWAAAPDAPATAAAAGAESGNPGGG</sequence>
<proteinExistence type="predicted"/>
<reference evidence="2 3" key="1">
    <citation type="submission" date="2019-03" db="EMBL/GenBank/DDBJ databases">
        <authorList>
            <consortium name="Pathogen Informatics"/>
        </authorList>
    </citation>
    <scope>NUCLEOTIDE SEQUENCE [LARGE SCALE GENOMIC DNA]</scope>
    <source>
        <strain evidence="2 3">NCTC12998</strain>
    </source>
</reference>
<feature type="chain" id="PRO_5019795477" evidence="1">
    <location>
        <begin position="25"/>
        <end position="68"/>
    </location>
</feature>
<protein>
    <submittedName>
        <fullName evidence="2">Uncharacterized protein</fullName>
    </submittedName>
</protein>
<evidence type="ECO:0000313" key="2">
    <source>
        <dbReference type="EMBL" id="VFS55467.1"/>
    </source>
</evidence>
<name>A0A485A271_RAOPL</name>